<gene>
    <name evidence="1" type="ORF">A9Q84_06700</name>
</gene>
<dbReference type="Proteomes" id="UP000196531">
    <property type="component" value="Unassembled WGS sequence"/>
</dbReference>
<accession>A0A1Y5F9K4</accession>
<comment type="caution">
    <text evidence="1">The sequence shown here is derived from an EMBL/GenBank/DDBJ whole genome shotgun (WGS) entry which is preliminary data.</text>
</comment>
<organism evidence="1 2">
    <name type="scientific">Halobacteriovorax marinus</name>
    <dbReference type="NCBI Taxonomy" id="97084"/>
    <lineage>
        <taxon>Bacteria</taxon>
        <taxon>Pseudomonadati</taxon>
        <taxon>Bdellovibrionota</taxon>
        <taxon>Bacteriovoracia</taxon>
        <taxon>Bacteriovoracales</taxon>
        <taxon>Halobacteriovoraceae</taxon>
        <taxon>Halobacteriovorax</taxon>
    </lineage>
</organism>
<dbReference type="EMBL" id="MAAO01000005">
    <property type="protein sequence ID" value="OUR97880.1"/>
    <property type="molecule type" value="Genomic_DNA"/>
</dbReference>
<evidence type="ECO:0000313" key="1">
    <source>
        <dbReference type="EMBL" id="OUR97880.1"/>
    </source>
</evidence>
<name>A0A1Y5F9K4_9BACT</name>
<proteinExistence type="predicted"/>
<sequence length="128" mass="14863">MKEFDFVASLVKVDSFIEQSQKLTRANGNSYIYFFASSLDEELFTSTSCWVGREVIGFSPLDLIEDLGLATKDFDRGEIHSFDGPESLNFHELFKLEQEIRDENPFDSTWRVKINVKNNSTFALQFWE</sequence>
<evidence type="ECO:0000313" key="2">
    <source>
        <dbReference type="Proteomes" id="UP000196531"/>
    </source>
</evidence>
<protein>
    <submittedName>
        <fullName evidence="1">Uncharacterized protein</fullName>
    </submittedName>
</protein>
<dbReference type="AlphaFoldDB" id="A0A1Y5F9K4"/>
<reference evidence="2" key="1">
    <citation type="journal article" date="2017" name="Proc. Natl. Acad. Sci. U.S.A.">
        <title>Simulation of Deepwater Horizon oil plume reveals substrate specialization within a complex community of hydrocarbon-degraders.</title>
        <authorList>
            <person name="Hu P."/>
            <person name="Dubinsky E.A."/>
            <person name="Probst A.J."/>
            <person name="Wang J."/>
            <person name="Sieber C.M.K."/>
            <person name="Tom L.M."/>
            <person name="Gardinali P."/>
            <person name="Banfield J.F."/>
            <person name="Atlas R.M."/>
            <person name="Andersen G.L."/>
        </authorList>
    </citation>
    <scope>NUCLEOTIDE SEQUENCE [LARGE SCALE GENOMIC DNA]</scope>
</reference>